<dbReference type="PANTHER" id="PTHR24305:SF157">
    <property type="entry name" value="N-ACETYLTRYPTOPHAN 6-HYDROXYLASE IVOC-RELATED"/>
    <property type="match status" value="1"/>
</dbReference>
<dbReference type="InterPro" id="IPR050121">
    <property type="entry name" value="Cytochrome_P450_monoxygenase"/>
</dbReference>
<evidence type="ECO:0000313" key="16">
    <source>
        <dbReference type="Proteomes" id="UP000431533"/>
    </source>
</evidence>
<dbReference type="InterPro" id="IPR017972">
    <property type="entry name" value="Cyt_P450_CS"/>
</dbReference>
<dbReference type="RefSeq" id="XP_031002357.1">
    <property type="nucleotide sequence ID" value="XM_031153219.1"/>
</dbReference>
<evidence type="ECO:0000256" key="5">
    <source>
        <dbReference type="ARBA" id="ARBA00022692"/>
    </source>
</evidence>
<comment type="subcellular location">
    <subcellularLocation>
        <location evidence="2">Membrane</location>
        <topology evidence="2">Single-pass membrane protein</topology>
    </subcellularLocation>
</comment>
<feature type="transmembrane region" description="Helical" evidence="14">
    <location>
        <begin position="6"/>
        <end position="28"/>
    </location>
</feature>
<evidence type="ECO:0000256" key="10">
    <source>
        <dbReference type="ARBA" id="ARBA00023033"/>
    </source>
</evidence>
<dbReference type="OrthoDB" id="3945418at2759"/>
<dbReference type="EMBL" id="QGMH01000173">
    <property type="protein sequence ID" value="TVY23569.1"/>
    <property type="molecule type" value="Genomic_DNA"/>
</dbReference>
<dbReference type="PRINTS" id="PR00463">
    <property type="entry name" value="EP450I"/>
</dbReference>
<dbReference type="InterPro" id="IPR036396">
    <property type="entry name" value="Cyt_P450_sf"/>
</dbReference>
<dbReference type="GO" id="GO:0016705">
    <property type="term" value="F:oxidoreductase activity, acting on paired donors, with incorporation or reduction of molecular oxygen"/>
    <property type="evidence" value="ECO:0007669"/>
    <property type="project" value="InterPro"/>
</dbReference>
<keyword evidence="5 14" id="KW-0812">Transmembrane</keyword>
<dbReference type="AlphaFoldDB" id="A0A8H8QYB0"/>
<proteinExistence type="inferred from homology"/>
<evidence type="ECO:0000313" key="15">
    <source>
        <dbReference type="EMBL" id="TVY23569.1"/>
    </source>
</evidence>
<evidence type="ECO:0000256" key="8">
    <source>
        <dbReference type="ARBA" id="ARBA00023002"/>
    </source>
</evidence>
<protein>
    <submittedName>
        <fullName evidence="15">Cyrochrome P450 monooxygenase</fullName>
    </submittedName>
</protein>
<accession>A0A8H8QYB0</accession>
<evidence type="ECO:0000256" key="9">
    <source>
        <dbReference type="ARBA" id="ARBA00023004"/>
    </source>
</evidence>
<dbReference type="Pfam" id="PF00067">
    <property type="entry name" value="p450"/>
    <property type="match status" value="1"/>
</dbReference>
<evidence type="ECO:0000256" key="13">
    <source>
        <dbReference type="RuleBase" id="RU000461"/>
    </source>
</evidence>
<evidence type="ECO:0000256" key="7">
    <source>
        <dbReference type="ARBA" id="ARBA00022989"/>
    </source>
</evidence>
<dbReference type="PANTHER" id="PTHR24305">
    <property type="entry name" value="CYTOCHROME P450"/>
    <property type="match status" value="1"/>
</dbReference>
<dbReference type="SUPFAM" id="SSF48264">
    <property type="entry name" value="Cytochrome P450"/>
    <property type="match status" value="1"/>
</dbReference>
<dbReference type="PROSITE" id="PS00086">
    <property type="entry name" value="CYTOCHROME_P450"/>
    <property type="match status" value="1"/>
</dbReference>
<dbReference type="CDD" id="cd11062">
    <property type="entry name" value="CYP58-like"/>
    <property type="match status" value="1"/>
</dbReference>
<evidence type="ECO:0000256" key="3">
    <source>
        <dbReference type="ARBA" id="ARBA00010617"/>
    </source>
</evidence>
<keyword evidence="7 14" id="KW-1133">Transmembrane helix</keyword>
<dbReference type="Gene3D" id="1.10.630.10">
    <property type="entry name" value="Cytochrome P450"/>
    <property type="match status" value="1"/>
</dbReference>
<organism evidence="15 16">
    <name type="scientific">Lachnellula hyalina</name>
    <dbReference type="NCBI Taxonomy" id="1316788"/>
    <lineage>
        <taxon>Eukaryota</taxon>
        <taxon>Fungi</taxon>
        <taxon>Dikarya</taxon>
        <taxon>Ascomycota</taxon>
        <taxon>Pezizomycotina</taxon>
        <taxon>Leotiomycetes</taxon>
        <taxon>Helotiales</taxon>
        <taxon>Lachnaceae</taxon>
        <taxon>Lachnellula</taxon>
    </lineage>
</organism>
<dbReference type="GO" id="GO:0005506">
    <property type="term" value="F:iron ion binding"/>
    <property type="evidence" value="ECO:0007669"/>
    <property type="project" value="InterPro"/>
</dbReference>
<evidence type="ECO:0000256" key="6">
    <source>
        <dbReference type="ARBA" id="ARBA00022723"/>
    </source>
</evidence>
<comment type="cofactor">
    <cofactor evidence="1 12">
        <name>heme</name>
        <dbReference type="ChEBI" id="CHEBI:30413"/>
    </cofactor>
</comment>
<dbReference type="InterPro" id="IPR002401">
    <property type="entry name" value="Cyt_P450_E_grp-I"/>
</dbReference>
<feature type="binding site" description="axial binding residue" evidence="12">
    <location>
        <position position="451"/>
    </location>
    <ligand>
        <name>heme</name>
        <dbReference type="ChEBI" id="CHEBI:30413"/>
    </ligand>
    <ligandPart>
        <name>Fe</name>
        <dbReference type="ChEBI" id="CHEBI:18248"/>
    </ligandPart>
</feature>
<gene>
    <name evidence="15" type="ORF">LHYA1_G008299</name>
</gene>
<keyword evidence="6 12" id="KW-0479">Metal-binding</keyword>
<evidence type="ECO:0000256" key="11">
    <source>
        <dbReference type="ARBA" id="ARBA00023136"/>
    </source>
</evidence>
<reference evidence="15 16" key="1">
    <citation type="submission" date="2018-05" db="EMBL/GenBank/DDBJ databases">
        <title>Genome sequencing and assembly of the regulated plant pathogen Lachnellula willkommii and related sister species for the development of diagnostic species identification markers.</title>
        <authorList>
            <person name="Giroux E."/>
            <person name="Bilodeau G."/>
        </authorList>
    </citation>
    <scope>NUCLEOTIDE SEQUENCE [LARGE SCALE GENOMIC DNA]</scope>
    <source>
        <strain evidence="15 16">CBS 185.66</strain>
    </source>
</reference>
<name>A0A8H8QYB0_9HELO</name>
<evidence type="ECO:0000256" key="4">
    <source>
        <dbReference type="ARBA" id="ARBA00022617"/>
    </source>
</evidence>
<dbReference type="GO" id="GO:0004497">
    <property type="term" value="F:monooxygenase activity"/>
    <property type="evidence" value="ECO:0007669"/>
    <property type="project" value="UniProtKB-KW"/>
</dbReference>
<evidence type="ECO:0000256" key="14">
    <source>
        <dbReference type="SAM" id="Phobius"/>
    </source>
</evidence>
<dbReference type="Proteomes" id="UP000431533">
    <property type="component" value="Unassembled WGS sequence"/>
</dbReference>
<comment type="caution">
    <text evidence="15">The sequence shown here is derived from an EMBL/GenBank/DDBJ whole genome shotgun (WGS) entry which is preliminary data.</text>
</comment>
<dbReference type="GeneID" id="41988497"/>
<keyword evidence="8 13" id="KW-0560">Oxidoreductase</keyword>
<keyword evidence="9 12" id="KW-0408">Iron</keyword>
<keyword evidence="16" id="KW-1185">Reference proteome</keyword>
<comment type="similarity">
    <text evidence="3 13">Belongs to the cytochrome P450 family.</text>
</comment>
<keyword evidence="4 12" id="KW-0349">Heme</keyword>
<evidence type="ECO:0000256" key="12">
    <source>
        <dbReference type="PIRSR" id="PIRSR602401-1"/>
    </source>
</evidence>
<dbReference type="FunFam" id="1.10.630.10:FF:000069">
    <property type="entry name" value="Cytochrome P450, putative (Eurofung)"/>
    <property type="match status" value="1"/>
</dbReference>
<sequence length="509" mass="58087">MVGFWNLAIAAVFGLLYCVAVIIYRLFLSPLSKFPGPKLAAATLWYEFYYEVVKEGQFMFKIQELHKQYGPIVRISPFELHVDDPNGDFYHVVFSGTAVRDKNPYEIAQFGTNDTGFGTVDHYLHRKRRQALNPFFSMASINRLEPIMRTMIEKLCTRIDEAQKFKTPLNMRLVYLCYATDFITTYALNNSWNHLDSPDFSPLWCRTIKETGAMSKWTKQFPFLYGFLTSMPDWLVGKLNPGMILVLDMQRKIKSMVQDINDGKVGGEDVSLNGGPRTVFQTLLNSDLPASEKSVHHLWQEGQNVIGAGADATAYVLSITTFHLLNNLDKLEKLQAELRSVAAFLPNGQGWNLTAVRQLPYLTNVVLEGLRLSYGTSSRLTRIAPNENLKFQDWVVPAGTPISMTAYIMHHNEKIFPHSHSFVPERWSERDGGTPGLERYMVSFSKGSRQCIGMNLAKAEISLTLATLFHRYQDMELFDTNFERDVKLTHDMFLPQPSKESRGIRVVFK</sequence>
<dbReference type="GO" id="GO:0020037">
    <property type="term" value="F:heme binding"/>
    <property type="evidence" value="ECO:0007669"/>
    <property type="project" value="InterPro"/>
</dbReference>
<keyword evidence="10 13" id="KW-0503">Monooxygenase</keyword>
<evidence type="ECO:0000256" key="2">
    <source>
        <dbReference type="ARBA" id="ARBA00004167"/>
    </source>
</evidence>
<dbReference type="InterPro" id="IPR001128">
    <property type="entry name" value="Cyt_P450"/>
</dbReference>
<dbReference type="GO" id="GO:0016020">
    <property type="term" value="C:membrane"/>
    <property type="evidence" value="ECO:0007669"/>
    <property type="project" value="UniProtKB-SubCell"/>
</dbReference>
<keyword evidence="11 14" id="KW-0472">Membrane</keyword>
<evidence type="ECO:0000256" key="1">
    <source>
        <dbReference type="ARBA" id="ARBA00001971"/>
    </source>
</evidence>